<protein>
    <submittedName>
        <fullName evidence="1">Uncharacterized protein</fullName>
    </submittedName>
</protein>
<dbReference type="AlphaFoldDB" id="F8MYS2"/>
<evidence type="ECO:0000313" key="2">
    <source>
        <dbReference type="Proteomes" id="UP000008065"/>
    </source>
</evidence>
<accession>F8MYS2</accession>
<organism evidence="1 2">
    <name type="scientific">Neurospora tetrasperma (strain FGSC 2508 / ATCC MYA-4615 / P0657)</name>
    <dbReference type="NCBI Taxonomy" id="510951"/>
    <lineage>
        <taxon>Eukaryota</taxon>
        <taxon>Fungi</taxon>
        <taxon>Dikarya</taxon>
        <taxon>Ascomycota</taxon>
        <taxon>Pezizomycotina</taxon>
        <taxon>Sordariomycetes</taxon>
        <taxon>Sordariomycetidae</taxon>
        <taxon>Sordariales</taxon>
        <taxon>Sordariaceae</taxon>
        <taxon>Neurospora</taxon>
    </lineage>
</organism>
<reference evidence="2" key="1">
    <citation type="journal article" date="2011" name="Genetics">
        <title>Massive changes in genome architecture accompany the transition to self-fertility in the filamentous fungus Neurospora tetrasperma.</title>
        <authorList>
            <person name="Ellison C.E."/>
            <person name="Stajich J.E."/>
            <person name="Jacobson D.J."/>
            <person name="Natvig D.O."/>
            <person name="Lapidus A."/>
            <person name="Foster B."/>
            <person name="Aerts A."/>
            <person name="Riley R."/>
            <person name="Lindquist E.A."/>
            <person name="Grigoriev I.V."/>
            <person name="Taylor J.W."/>
        </authorList>
    </citation>
    <scope>NUCLEOTIDE SEQUENCE [LARGE SCALE GENOMIC DNA]</scope>
    <source>
        <strain evidence="2">FGSC 2508 / P0657</strain>
    </source>
</reference>
<dbReference type="Proteomes" id="UP000008065">
    <property type="component" value="Unassembled WGS sequence"/>
</dbReference>
<dbReference type="VEuPathDB" id="FungiDB:NEUTE1DRAFT_118412"/>
<gene>
    <name evidence="1" type="ORF">NEUTE1DRAFT_118412</name>
</gene>
<dbReference type="RefSeq" id="XP_009855107.1">
    <property type="nucleotide sequence ID" value="XM_009856805.1"/>
</dbReference>
<dbReference type="GeneID" id="20823553"/>
<dbReference type="HOGENOM" id="CLU_2483920_0_0_1"/>
<dbReference type="EMBL" id="GL891382">
    <property type="protein sequence ID" value="EGO51469.1"/>
    <property type="molecule type" value="Genomic_DNA"/>
</dbReference>
<dbReference type="KEGG" id="nte:NEUTE1DRAFT118412"/>
<name>F8MYS2_NEUT8</name>
<proteinExistence type="predicted"/>
<sequence length="87" mass="9887">MGRGSRICCQKAPRDLLMSSEATMALQAQRRNGYNVSEDDDAASLDEWFDAVHICWSRGYKEDGVVGVANFLCYWLVSRNRSRIPEL</sequence>
<evidence type="ECO:0000313" key="1">
    <source>
        <dbReference type="EMBL" id="EGO51469.1"/>
    </source>
</evidence>
<keyword evidence="2" id="KW-1185">Reference proteome</keyword>